<evidence type="ECO:0000256" key="3">
    <source>
        <dbReference type="ARBA" id="ARBA00022741"/>
    </source>
</evidence>
<evidence type="ECO:0000256" key="2">
    <source>
        <dbReference type="ARBA" id="ARBA00022598"/>
    </source>
</evidence>
<gene>
    <name evidence="8" type="primary">gltX_49</name>
    <name evidence="8" type="ORF">SDC9_189302</name>
</gene>
<feature type="domain" description="Aminoacyl-tRNA synthetase class I anticodon-binding" evidence="7">
    <location>
        <begin position="1"/>
        <end position="74"/>
    </location>
</feature>
<evidence type="ECO:0000256" key="6">
    <source>
        <dbReference type="ARBA" id="ARBA00023146"/>
    </source>
</evidence>
<dbReference type="PANTHER" id="PTHR43311">
    <property type="entry name" value="GLUTAMATE--TRNA LIGASE"/>
    <property type="match status" value="1"/>
</dbReference>
<dbReference type="InterPro" id="IPR049940">
    <property type="entry name" value="GluQ/Sye"/>
</dbReference>
<dbReference type="GO" id="GO:0004818">
    <property type="term" value="F:glutamate-tRNA ligase activity"/>
    <property type="evidence" value="ECO:0007669"/>
    <property type="project" value="UniProtKB-EC"/>
</dbReference>
<dbReference type="EC" id="6.1.1.17" evidence="8"/>
<keyword evidence="5" id="KW-0648">Protein biosynthesis</keyword>
<dbReference type="Pfam" id="PF19269">
    <property type="entry name" value="Anticodon_2"/>
    <property type="match status" value="1"/>
</dbReference>
<evidence type="ECO:0000313" key="8">
    <source>
        <dbReference type="EMBL" id="MPN41747.1"/>
    </source>
</evidence>
<keyword evidence="6" id="KW-0030">Aminoacyl-tRNA synthetase</keyword>
<dbReference type="InterPro" id="IPR045462">
    <property type="entry name" value="aa-tRNA-synth_I_cd-bd"/>
</dbReference>
<comment type="caution">
    <text evidence="8">The sequence shown here is derived from an EMBL/GenBank/DDBJ whole genome shotgun (WGS) entry which is preliminary data.</text>
</comment>
<evidence type="ECO:0000256" key="5">
    <source>
        <dbReference type="ARBA" id="ARBA00022917"/>
    </source>
</evidence>
<dbReference type="EMBL" id="VSSQ01098999">
    <property type="protein sequence ID" value="MPN41747.1"/>
    <property type="molecule type" value="Genomic_DNA"/>
</dbReference>
<evidence type="ECO:0000256" key="4">
    <source>
        <dbReference type="ARBA" id="ARBA00022840"/>
    </source>
</evidence>
<evidence type="ECO:0000256" key="1">
    <source>
        <dbReference type="ARBA" id="ARBA00007894"/>
    </source>
</evidence>
<evidence type="ECO:0000259" key="7">
    <source>
        <dbReference type="Pfam" id="PF19269"/>
    </source>
</evidence>
<name>A0A645HS42_9ZZZZ</name>
<proteinExistence type="inferred from homology"/>
<dbReference type="Gene3D" id="1.10.10.350">
    <property type="match status" value="1"/>
</dbReference>
<comment type="similarity">
    <text evidence="1">Belongs to the class-I aminoacyl-tRNA synthetase family. Glutamate--tRNA ligase type 1 subfamily.</text>
</comment>
<keyword evidence="4" id="KW-0067">ATP-binding</keyword>
<keyword evidence="3" id="KW-0547">Nucleotide-binding</keyword>
<sequence length="78" mass="8821">MLELFKAKLQALEEVTVGEIKPLLKQITKELKLGGKLVYMPIRIALTGQMHGPELYDIIPLLGRENVFKRLEAAGQYL</sequence>
<organism evidence="8">
    <name type="scientific">bioreactor metagenome</name>
    <dbReference type="NCBI Taxonomy" id="1076179"/>
    <lineage>
        <taxon>unclassified sequences</taxon>
        <taxon>metagenomes</taxon>
        <taxon>ecological metagenomes</taxon>
    </lineage>
</organism>
<dbReference type="SUPFAM" id="SSF48163">
    <property type="entry name" value="An anticodon-binding domain of class I aminoacyl-tRNA synthetases"/>
    <property type="match status" value="1"/>
</dbReference>
<dbReference type="InterPro" id="IPR008925">
    <property type="entry name" value="aa_tRNA-synth_I_cd-bd_sf"/>
</dbReference>
<dbReference type="GO" id="GO:0006424">
    <property type="term" value="P:glutamyl-tRNA aminoacylation"/>
    <property type="evidence" value="ECO:0007669"/>
    <property type="project" value="TreeGrafter"/>
</dbReference>
<protein>
    <submittedName>
        <fullName evidence="8">Glutamate--tRNA ligase</fullName>
        <ecNumber evidence="8">6.1.1.17</ecNumber>
    </submittedName>
</protein>
<dbReference type="GO" id="GO:0005524">
    <property type="term" value="F:ATP binding"/>
    <property type="evidence" value="ECO:0007669"/>
    <property type="project" value="UniProtKB-KW"/>
</dbReference>
<keyword evidence="2 8" id="KW-0436">Ligase</keyword>
<dbReference type="PANTHER" id="PTHR43311:SF2">
    <property type="entry name" value="GLUTAMATE--TRNA LIGASE, MITOCHONDRIAL-RELATED"/>
    <property type="match status" value="1"/>
</dbReference>
<dbReference type="InterPro" id="IPR020751">
    <property type="entry name" value="aa-tRNA-synth_I_codon-bd_sub2"/>
</dbReference>
<dbReference type="AlphaFoldDB" id="A0A645HS42"/>
<dbReference type="GO" id="GO:0000049">
    <property type="term" value="F:tRNA binding"/>
    <property type="evidence" value="ECO:0007669"/>
    <property type="project" value="InterPro"/>
</dbReference>
<reference evidence="8" key="1">
    <citation type="submission" date="2019-08" db="EMBL/GenBank/DDBJ databases">
        <authorList>
            <person name="Kucharzyk K."/>
            <person name="Murdoch R.W."/>
            <person name="Higgins S."/>
            <person name="Loffler F."/>
        </authorList>
    </citation>
    <scope>NUCLEOTIDE SEQUENCE</scope>
</reference>
<accession>A0A645HS42</accession>